<keyword evidence="6" id="KW-1185">Reference proteome</keyword>
<dbReference type="SMART" id="SM00347">
    <property type="entry name" value="HTH_MARR"/>
    <property type="match status" value="1"/>
</dbReference>
<dbReference type="PRINTS" id="PR00598">
    <property type="entry name" value="HTHMARR"/>
</dbReference>
<dbReference type="Proteomes" id="UP000762110">
    <property type="component" value="Unassembled WGS sequence"/>
</dbReference>
<accession>A0ABX2DBZ5</accession>
<dbReference type="InterPro" id="IPR036390">
    <property type="entry name" value="WH_DNA-bd_sf"/>
</dbReference>
<name>A0ABX2DBZ5_9SPHI</name>
<comment type="caution">
    <text evidence="5">The sequence shown here is derived from an EMBL/GenBank/DDBJ whole genome shotgun (WGS) entry which is preliminary data.</text>
</comment>
<dbReference type="PANTHER" id="PTHR42756:SF1">
    <property type="entry name" value="TRANSCRIPTIONAL REPRESSOR OF EMRAB OPERON"/>
    <property type="match status" value="1"/>
</dbReference>
<evidence type="ECO:0000313" key="5">
    <source>
        <dbReference type="EMBL" id="NQX31327.1"/>
    </source>
</evidence>
<reference evidence="5 6" key="1">
    <citation type="submission" date="2020-05" db="EMBL/GenBank/DDBJ databases">
        <title>Description of Pedobacter foliorum sp. nov.</title>
        <authorList>
            <person name="Qi S."/>
            <person name="Carlier A."/>
            <person name="Cnockaert M."/>
            <person name="Vandamme P."/>
        </authorList>
    </citation>
    <scope>NUCLEOTIDE SEQUENCE [LARGE SCALE GENOMIC DNA]</scope>
    <source>
        <strain evidence="5 6">LMG 31300</strain>
    </source>
</reference>
<evidence type="ECO:0000259" key="4">
    <source>
        <dbReference type="PROSITE" id="PS50995"/>
    </source>
</evidence>
<evidence type="ECO:0000256" key="3">
    <source>
        <dbReference type="ARBA" id="ARBA00023163"/>
    </source>
</evidence>
<evidence type="ECO:0000256" key="2">
    <source>
        <dbReference type="ARBA" id="ARBA00023125"/>
    </source>
</evidence>
<evidence type="ECO:0000313" key="6">
    <source>
        <dbReference type="Proteomes" id="UP000762110"/>
    </source>
</evidence>
<dbReference type="PANTHER" id="PTHR42756">
    <property type="entry name" value="TRANSCRIPTIONAL REGULATOR, MARR"/>
    <property type="match status" value="1"/>
</dbReference>
<protein>
    <submittedName>
        <fullName evidence="5">MarR family transcriptional regulator</fullName>
    </submittedName>
</protein>
<dbReference type="PROSITE" id="PS50995">
    <property type="entry name" value="HTH_MARR_2"/>
    <property type="match status" value="1"/>
</dbReference>
<dbReference type="RefSeq" id="WP_173270133.1">
    <property type="nucleotide sequence ID" value="NZ_JABMKV010000001.1"/>
</dbReference>
<dbReference type="Pfam" id="PF01047">
    <property type="entry name" value="MarR"/>
    <property type="match status" value="1"/>
</dbReference>
<proteinExistence type="predicted"/>
<feature type="domain" description="HTH marR-type" evidence="4">
    <location>
        <begin position="13"/>
        <end position="149"/>
    </location>
</feature>
<keyword evidence="1" id="KW-0805">Transcription regulation</keyword>
<sequence>MLVEKETKTSKCDNIFQKTLINITHTFHWSSQQVKDTLLPFDITQQQYNVLKIIRNQYPSPSTIGLIQAKIVDKMSDTSRIVDRLIQKGYVKKTINKYDKRAVDIIISDDGLSLLKEINKKIDFSTLIAPNLTTEEAERLNLLLEKMRG</sequence>
<dbReference type="EMBL" id="JABMKV010000001">
    <property type="protein sequence ID" value="NQX31327.1"/>
    <property type="molecule type" value="Genomic_DNA"/>
</dbReference>
<organism evidence="5 6">
    <name type="scientific">Pedobacter boryungensis</name>
    <dbReference type="NCBI Taxonomy" id="869962"/>
    <lineage>
        <taxon>Bacteria</taxon>
        <taxon>Pseudomonadati</taxon>
        <taxon>Bacteroidota</taxon>
        <taxon>Sphingobacteriia</taxon>
        <taxon>Sphingobacteriales</taxon>
        <taxon>Sphingobacteriaceae</taxon>
        <taxon>Pedobacter</taxon>
    </lineage>
</organism>
<dbReference type="Gene3D" id="1.10.10.10">
    <property type="entry name" value="Winged helix-like DNA-binding domain superfamily/Winged helix DNA-binding domain"/>
    <property type="match status" value="1"/>
</dbReference>
<gene>
    <name evidence="5" type="ORF">HQN85_06305</name>
</gene>
<keyword evidence="3" id="KW-0804">Transcription</keyword>
<evidence type="ECO:0000256" key="1">
    <source>
        <dbReference type="ARBA" id="ARBA00023015"/>
    </source>
</evidence>
<dbReference type="InterPro" id="IPR000835">
    <property type="entry name" value="HTH_MarR-typ"/>
</dbReference>
<keyword evidence="2" id="KW-0238">DNA-binding</keyword>
<dbReference type="InterPro" id="IPR036388">
    <property type="entry name" value="WH-like_DNA-bd_sf"/>
</dbReference>
<dbReference type="SUPFAM" id="SSF46785">
    <property type="entry name" value="Winged helix' DNA-binding domain"/>
    <property type="match status" value="1"/>
</dbReference>